<gene>
    <name evidence="1" type="ORF">BJ508DRAFT_327419</name>
</gene>
<reference evidence="1 2" key="1">
    <citation type="journal article" date="2018" name="Nat. Ecol. Evol.">
        <title>Pezizomycetes genomes reveal the molecular basis of ectomycorrhizal truffle lifestyle.</title>
        <authorList>
            <person name="Murat C."/>
            <person name="Payen T."/>
            <person name="Noel B."/>
            <person name="Kuo A."/>
            <person name="Morin E."/>
            <person name="Chen J."/>
            <person name="Kohler A."/>
            <person name="Krizsan K."/>
            <person name="Balestrini R."/>
            <person name="Da Silva C."/>
            <person name="Montanini B."/>
            <person name="Hainaut M."/>
            <person name="Levati E."/>
            <person name="Barry K.W."/>
            <person name="Belfiori B."/>
            <person name="Cichocki N."/>
            <person name="Clum A."/>
            <person name="Dockter R.B."/>
            <person name="Fauchery L."/>
            <person name="Guy J."/>
            <person name="Iotti M."/>
            <person name="Le Tacon F."/>
            <person name="Lindquist E.A."/>
            <person name="Lipzen A."/>
            <person name="Malagnac F."/>
            <person name="Mello A."/>
            <person name="Molinier V."/>
            <person name="Miyauchi S."/>
            <person name="Poulain J."/>
            <person name="Riccioni C."/>
            <person name="Rubini A."/>
            <person name="Sitrit Y."/>
            <person name="Splivallo R."/>
            <person name="Traeger S."/>
            <person name="Wang M."/>
            <person name="Zifcakova L."/>
            <person name="Wipf D."/>
            <person name="Zambonelli A."/>
            <person name="Paolocci F."/>
            <person name="Nowrousian M."/>
            <person name="Ottonello S."/>
            <person name="Baldrian P."/>
            <person name="Spatafora J.W."/>
            <person name="Henrissat B."/>
            <person name="Nagy L.G."/>
            <person name="Aury J.M."/>
            <person name="Wincker P."/>
            <person name="Grigoriev I.V."/>
            <person name="Bonfante P."/>
            <person name="Martin F.M."/>
        </authorList>
    </citation>
    <scope>NUCLEOTIDE SEQUENCE [LARGE SCALE GENOMIC DNA]</scope>
    <source>
        <strain evidence="1 2">RN42</strain>
    </source>
</reference>
<evidence type="ECO:0000313" key="2">
    <source>
        <dbReference type="Proteomes" id="UP000275078"/>
    </source>
</evidence>
<accession>A0A3N4I2I4</accession>
<evidence type="ECO:0000313" key="1">
    <source>
        <dbReference type="EMBL" id="RPA80313.1"/>
    </source>
</evidence>
<protein>
    <submittedName>
        <fullName evidence="1">Uncharacterized protein</fullName>
    </submittedName>
</protein>
<name>A0A3N4I2I4_ASCIM</name>
<dbReference type="AlphaFoldDB" id="A0A3N4I2I4"/>
<dbReference type="Proteomes" id="UP000275078">
    <property type="component" value="Unassembled WGS sequence"/>
</dbReference>
<organism evidence="1 2">
    <name type="scientific">Ascobolus immersus RN42</name>
    <dbReference type="NCBI Taxonomy" id="1160509"/>
    <lineage>
        <taxon>Eukaryota</taxon>
        <taxon>Fungi</taxon>
        <taxon>Dikarya</taxon>
        <taxon>Ascomycota</taxon>
        <taxon>Pezizomycotina</taxon>
        <taxon>Pezizomycetes</taxon>
        <taxon>Pezizales</taxon>
        <taxon>Ascobolaceae</taxon>
        <taxon>Ascobolus</taxon>
    </lineage>
</organism>
<proteinExistence type="predicted"/>
<keyword evidence="2" id="KW-1185">Reference proteome</keyword>
<dbReference type="EMBL" id="ML119689">
    <property type="protein sequence ID" value="RPA80313.1"/>
    <property type="molecule type" value="Genomic_DNA"/>
</dbReference>
<sequence>MSLPVWDFTRPMFHPIDIPPIVPICLEKPKHTTTTTRHTFIPGPAIIVQEDPSFDALRICTNAHCITRDTKTHIPVPFKPSETVLPCTGHADCTAWQHSECYQNFVENICPGRKHTCSSDEGWYTIRIDPGEHIRMGEPDAVLLEQWQIPWMWVTLSDEYRWLIIEKNCLSEYDCAFPYRRNYDPYWDI</sequence>